<evidence type="ECO:0000313" key="3">
    <source>
        <dbReference type="Proteomes" id="UP001153714"/>
    </source>
</evidence>
<sequence length="757" mass="85890">MQQPMQQAVQQSIQQTMQQQEPNIAMQQMQQQMMLCPVRVVYETQILVQPGEQIQPNQTLFINPQNPPPWAQNRQIQNQVLYVQQMPNNIISSVPQHIDQNQFYLQQYQNYQQVIPQQILAQNQEQRHMQIQNIMPQNMVQNLQANIGGNMPNLPDRIPQTFGAIPNVGQTMQLTTQTQSNIPTSNVNRSETNIQIVQQPQQSQRQEVRPVFMNINQPNQQQMRPPPQILTVNPIQNVPQPSTNYQAMPLNSIPRSIQTHSVGSQMSPPTFATSQPRIRKVAPTTLNKFTSTNIGARGMSQTYRPIQPRPQQLRNSAPSYTNSIEVPVQPNKPMQNGPNIININSTLPSMPNLQANIPNSSITLIRPEDQTNFKKRKSESPDEIHRKMAAIQVNITTPMKPVTIPQRNLEYTPNVNNMQKVDQKPNITIIPQPILPSNTETQAVEIKEISKLVENVQQAIQIDKCNAKTNPDTKDSLITEKDKLVRNTVFTQARGRVLTDKENANILKDTKNILKIEPESKVSFEIKQENIEAPVKSSTEEIKVDHKVENDTSITLKTPNNKGMLPVDRSTKQERDFVLTHVLDGIVIQESNVAFPIRDPAIRRTTKPTPQDCKTKIDPEDETRKNQTNIGEDKKTVSEIKDMPILNELETKPEQKTDSDNNVAPAPLVKTEEGITSHEKSDEPDNPFMDLQQALVKSWTIEQLSSHLTKFKWNETAALVMEHEIDGESIFLVSKTLLLNIGVKENHANTICAFINS</sequence>
<protein>
    <recommendedName>
        <fullName evidence="4">SAM domain-containing protein</fullName>
    </recommendedName>
</protein>
<reference evidence="2" key="2">
    <citation type="submission" date="2022-10" db="EMBL/GenBank/DDBJ databases">
        <authorList>
            <consortium name="ENA_rothamsted_submissions"/>
            <consortium name="culmorum"/>
            <person name="King R."/>
        </authorList>
    </citation>
    <scope>NUCLEOTIDE SEQUENCE</scope>
</reference>
<keyword evidence="3" id="KW-1185">Reference proteome</keyword>
<dbReference type="InterPro" id="IPR013761">
    <property type="entry name" value="SAM/pointed_sf"/>
</dbReference>
<dbReference type="EMBL" id="OU893337">
    <property type="protein sequence ID" value="CAH0761767.1"/>
    <property type="molecule type" value="Genomic_DNA"/>
</dbReference>
<name>A0A9P0G0R2_9NEOP</name>
<evidence type="ECO:0008006" key="4">
    <source>
        <dbReference type="Google" id="ProtNLM"/>
    </source>
</evidence>
<accession>A0A9P0G0R2</accession>
<dbReference type="Proteomes" id="UP001153714">
    <property type="component" value="Chromosome 6"/>
</dbReference>
<evidence type="ECO:0000256" key="1">
    <source>
        <dbReference type="SAM" id="MobiDB-lite"/>
    </source>
</evidence>
<feature type="compositionally biased region" description="Basic and acidic residues" evidence="1">
    <location>
        <begin position="649"/>
        <end position="659"/>
    </location>
</feature>
<feature type="region of interest" description="Disordered" evidence="1">
    <location>
        <begin position="603"/>
        <end position="666"/>
    </location>
</feature>
<dbReference type="Gene3D" id="1.10.150.50">
    <property type="entry name" value="Transcription Factor, Ets-1"/>
    <property type="match status" value="1"/>
</dbReference>
<dbReference type="AlphaFoldDB" id="A0A9P0G0R2"/>
<feature type="compositionally biased region" description="Basic and acidic residues" evidence="1">
    <location>
        <begin position="613"/>
        <end position="642"/>
    </location>
</feature>
<proteinExistence type="predicted"/>
<organism evidence="2 3">
    <name type="scientific">Diatraea saccharalis</name>
    <name type="common">sugarcane borer</name>
    <dbReference type="NCBI Taxonomy" id="40085"/>
    <lineage>
        <taxon>Eukaryota</taxon>
        <taxon>Metazoa</taxon>
        <taxon>Ecdysozoa</taxon>
        <taxon>Arthropoda</taxon>
        <taxon>Hexapoda</taxon>
        <taxon>Insecta</taxon>
        <taxon>Pterygota</taxon>
        <taxon>Neoptera</taxon>
        <taxon>Endopterygota</taxon>
        <taxon>Lepidoptera</taxon>
        <taxon>Glossata</taxon>
        <taxon>Ditrysia</taxon>
        <taxon>Pyraloidea</taxon>
        <taxon>Crambidae</taxon>
        <taxon>Crambinae</taxon>
        <taxon>Diatraea</taxon>
    </lineage>
</organism>
<dbReference type="SUPFAM" id="SSF47769">
    <property type="entry name" value="SAM/Pointed domain"/>
    <property type="match status" value="1"/>
</dbReference>
<gene>
    <name evidence="2" type="ORF">DIATSA_LOCUS11798</name>
</gene>
<reference evidence="2" key="1">
    <citation type="submission" date="2021-12" db="EMBL/GenBank/DDBJ databases">
        <authorList>
            <person name="King R."/>
        </authorList>
    </citation>
    <scope>NUCLEOTIDE SEQUENCE</scope>
</reference>
<evidence type="ECO:0000313" key="2">
    <source>
        <dbReference type="EMBL" id="CAH0761767.1"/>
    </source>
</evidence>
<dbReference type="OrthoDB" id="10004495at2759"/>